<evidence type="ECO:0000313" key="2">
    <source>
        <dbReference type="EMBL" id="MBW6396390.1"/>
    </source>
</evidence>
<reference evidence="2 3" key="1">
    <citation type="submission" date="2021-07" db="EMBL/GenBank/DDBJ databases">
        <authorList>
            <person name="So Y."/>
        </authorList>
    </citation>
    <scope>NUCLEOTIDE SEQUENCE [LARGE SCALE GENOMIC DNA]</scope>
    <source>
        <strain evidence="2 3">HJA6</strain>
    </source>
</reference>
<comment type="caution">
    <text evidence="2">The sequence shown here is derived from an EMBL/GenBank/DDBJ whole genome shotgun (WGS) entry which is preliminary data.</text>
</comment>
<dbReference type="EMBL" id="JAHYBZ010000001">
    <property type="protein sequence ID" value="MBW6396390.1"/>
    <property type="molecule type" value="Genomic_DNA"/>
</dbReference>
<dbReference type="RefSeq" id="WP_219760771.1">
    <property type="nucleotide sequence ID" value="NZ_JAHYBZ010000001.1"/>
</dbReference>
<protein>
    <submittedName>
        <fullName evidence="2">Uncharacterized protein</fullName>
    </submittedName>
</protein>
<evidence type="ECO:0000256" key="1">
    <source>
        <dbReference type="SAM" id="Coils"/>
    </source>
</evidence>
<keyword evidence="1" id="KW-0175">Coiled coil</keyword>
<feature type="coiled-coil region" evidence="1">
    <location>
        <begin position="32"/>
        <end position="59"/>
    </location>
</feature>
<evidence type="ECO:0000313" key="3">
    <source>
        <dbReference type="Proteomes" id="UP001196565"/>
    </source>
</evidence>
<dbReference type="Proteomes" id="UP001196565">
    <property type="component" value="Unassembled WGS sequence"/>
</dbReference>
<keyword evidence="3" id="KW-1185">Reference proteome</keyword>
<accession>A0ABS7A2T0</accession>
<gene>
    <name evidence="2" type="ORF">KPL78_00960</name>
</gene>
<name>A0ABS7A2T0_9PROT</name>
<sequence>MIRKIQRDTLMAELQSLRALLIGAEGAAPLTALSLKARLAGVEEELSALEREMRLTGEVAIFFTGKRVQGSRGIDAEFATNSLRHYQDLVSKTVLHRLRGPLAQRGPLKEREVARLNITGTAPGSFGFVLEEDGADQSPLFPTAVKEAMEQVTELLKAFSSPEEAAFASAFDDLDPRTLKSLKDLLEDLNESEATMRLVEGDREVSLDRQSVERAAERASQSRVDEREVEIEGRLIGIGPTRRTFEFRREDTGDVLTGRVDSQLSGAFLRRVTESPVEIGERRVARMLVRETERRGASPRITYTLLNLSDESAADEDIADFDDDQADGA</sequence>
<organism evidence="2 3">
    <name type="scientific">Roseomonas alba</name>
    <dbReference type="NCBI Taxonomy" id="2846776"/>
    <lineage>
        <taxon>Bacteria</taxon>
        <taxon>Pseudomonadati</taxon>
        <taxon>Pseudomonadota</taxon>
        <taxon>Alphaproteobacteria</taxon>
        <taxon>Acetobacterales</taxon>
        <taxon>Roseomonadaceae</taxon>
        <taxon>Roseomonas</taxon>
    </lineage>
</organism>
<proteinExistence type="predicted"/>